<accession>A0ABV2TPY3</accession>
<comment type="caution">
    <text evidence="3">The sequence shown here is derived from an EMBL/GenBank/DDBJ whole genome shotgun (WGS) entry which is preliminary data.</text>
</comment>
<dbReference type="GO" id="GO:0032259">
    <property type="term" value="P:methylation"/>
    <property type="evidence" value="ECO:0007669"/>
    <property type="project" value="UniProtKB-KW"/>
</dbReference>
<dbReference type="SUPFAM" id="SSF53335">
    <property type="entry name" value="S-adenosyl-L-methionine-dependent methyltransferases"/>
    <property type="match status" value="1"/>
</dbReference>
<keyword evidence="3" id="KW-0808">Transferase</keyword>
<feature type="domain" description="Methyltransferase" evidence="2">
    <location>
        <begin position="93"/>
        <end position="207"/>
    </location>
</feature>
<keyword evidence="3" id="KW-0489">Methyltransferase</keyword>
<evidence type="ECO:0000256" key="1">
    <source>
        <dbReference type="SAM" id="MobiDB-lite"/>
    </source>
</evidence>
<dbReference type="InterPro" id="IPR029063">
    <property type="entry name" value="SAM-dependent_MTases_sf"/>
</dbReference>
<reference evidence="3 4" key="1">
    <citation type="submission" date="2024-07" db="EMBL/GenBank/DDBJ databases">
        <title>Uliginosibacterium flavum JJ3220;KACC:17644.</title>
        <authorList>
            <person name="Kim M.K."/>
        </authorList>
    </citation>
    <scope>NUCLEOTIDE SEQUENCE [LARGE SCALE GENOMIC DNA]</scope>
    <source>
        <strain evidence="3 4">KACC:17644</strain>
    </source>
</reference>
<dbReference type="RefSeq" id="WP_354602451.1">
    <property type="nucleotide sequence ID" value="NZ_JBEWZI010000025.1"/>
</dbReference>
<dbReference type="EC" id="2.1.1.-" evidence="3"/>
<evidence type="ECO:0000313" key="3">
    <source>
        <dbReference type="EMBL" id="MET7015996.1"/>
    </source>
</evidence>
<evidence type="ECO:0000313" key="4">
    <source>
        <dbReference type="Proteomes" id="UP001549691"/>
    </source>
</evidence>
<keyword evidence="4" id="KW-1185">Reference proteome</keyword>
<dbReference type="EMBL" id="JBEWZI010000025">
    <property type="protein sequence ID" value="MET7015996.1"/>
    <property type="molecule type" value="Genomic_DNA"/>
</dbReference>
<dbReference type="InterPro" id="IPR025714">
    <property type="entry name" value="Methyltranfer_dom"/>
</dbReference>
<proteinExistence type="predicted"/>
<organism evidence="3 4">
    <name type="scientific">Uliginosibacterium flavum</name>
    <dbReference type="NCBI Taxonomy" id="1396831"/>
    <lineage>
        <taxon>Bacteria</taxon>
        <taxon>Pseudomonadati</taxon>
        <taxon>Pseudomonadota</taxon>
        <taxon>Betaproteobacteria</taxon>
        <taxon>Rhodocyclales</taxon>
        <taxon>Zoogloeaceae</taxon>
        <taxon>Uliginosibacterium</taxon>
    </lineage>
</organism>
<dbReference type="Pfam" id="PF13847">
    <property type="entry name" value="Methyltransf_31"/>
    <property type="match status" value="1"/>
</dbReference>
<protein>
    <submittedName>
        <fullName evidence="3">Class I SAM-dependent methyltransferase</fullName>
        <ecNumber evidence="3">2.1.1.-</ecNumber>
    </submittedName>
</protein>
<sequence>TQHSALSTQHSALSTQHSALSTQHSNTMPDLTLLKHLVCEAFSRTTPPREPEPSMLMDDPAQVAAFARAGREDGVIGQIYLLNSVQLCELIRPGDAVVDLACGPATQLAQVARLNPQADFLGVDLAPSMLADAQTHIATLGLSNVRLALGDITQLTALADASADVVMSTFSLHHLPDAAALARCFAEVRRILKPGGRVYLSDFGRLKRAATMHFMAHRSAAEQGALFTTDYHNSLRAAFAVAEFRAALPLLGAGVRLYPSPLAPFMVIIRSAALHPVPAAAHASLRTLWRALPAAQQGDFEELRDCFKMKFLAIPALHK</sequence>
<dbReference type="Proteomes" id="UP001549691">
    <property type="component" value="Unassembled WGS sequence"/>
</dbReference>
<gene>
    <name evidence="3" type="ORF">ABXR19_17545</name>
</gene>
<feature type="region of interest" description="Disordered" evidence="1">
    <location>
        <begin position="1"/>
        <end position="22"/>
    </location>
</feature>
<dbReference type="Gene3D" id="3.40.50.150">
    <property type="entry name" value="Vaccinia Virus protein VP39"/>
    <property type="match status" value="1"/>
</dbReference>
<dbReference type="PANTHER" id="PTHR43861">
    <property type="entry name" value="TRANS-ACONITATE 2-METHYLTRANSFERASE-RELATED"/>
    <property type="match status" value="1"/>
</dbReference>
<evidence type="ECO:0000259" key="2">
    <source>
        <dbReference type="Pfam" id="PF13847"/>
    </source>
</evidence>
<feature type="non-terminal residue" evidence="3">
    <location>
        <position position="1"/>
    </location>
</feature>
<name>A0ABV2TPY3_9RHOO</name>
<dbReference type="GO" id="GO:0008168">
    <property type="term" value="F:methyltransferase activity"/>
    <property type="evidence" value="ECO:0007669"/>
    <property type="project" value="UniProtKB-KW"/>
</dbReference>
<dbReference type="CDD" id="cd02440">
    <property type="entry name" value="AdoMet_MTases"/>
    <property type="match status" value="1"/>
</dbReference>
<dbReference type="PANTHER" id="PTHR43861:SF1">
    <property type="entry name" value="TRANS-ACONITATE 2-METHYLTRANSFERASE"/>
    <property type="match status" value="1"/>
</dbReference>